<dbReference type="GO" id="GO:0032259">
    <property type="term" value="P:methylation"/>
    <property type="evidence" value="ECO:0007669"/>
    <property type="project" value="UniProtKB-KW"/>
</dbReference>
<protein>
    <recommendedName>
        <fullName evidence="5">methionine synthase</fullName>
        <ecNumber evidence="5">2.1.1.13</ecNumber>
    </recommendedName>
    <alternativeName>
        <fullName evidence="17">5-methyltetrahydrofolate--homocysteine methyltransferase</fullName>
    </alternativeName>
    <alternativeName>
        <fullName evidence="16">Vitamin-B12 dependent methionine synthase</fullName>
    </alternativeName>
</protein>
<keyword evidence="14" id="KW-0486">Methionine biosynthesis</keyword>
<dbReference type="InterPro" id="IPR036594">
    <property type="entry name" value="Meth_synthase_dom"/>
</dbReference>
<dbReference type="SUPFAM" id="SSF51717">
    <property type="entry name" value="Dihydropteroate synthetase-like"/>
    <property type="match status" value="3"/>
</dbReference>
<dbReference type="FunFam" id="3.40.50.280:FF:000001">
    <property type="entry name" value="Methionine synthase"/>
    <property type="match status" value="1"/>
</dbReference>
<evidence type="ECO:0000256" key="12">
    <source>
        <dbReference type="ARBA" id="ARBA00022737"/>
    </source>
</evidence>
<feature type="domain" description="Pterin-binding" evidence="21">
    <location>
        <begin position="455"/>
        <end position="721"/>
    </location>
</feature>
<dbReference type="GO" id="GO:0031419">
    <property type="term" value="F:cobalamin binding"/>
    <property type="evidence" value="ECO:0007669"/>
    <property type="project" value="UniProtKB-KW"/>
</dbReference>
<sequence>MMGGKEYPKLPRKLFPYDEVEPIPATEPPLPTSEAARNHIPNTYLNSNITHEKIAAIRAKATNPSKPKLDYAQPRDVYPESFPHFVRGRDSVREYITSLFTSRIAIYDGAMGTMIQNYAKRNRLEEEEYRGERFANWKCNMKGNNDQLSITQPHIISGIYKEYLEVGGSDLIGTNTFSSTRIAMADYEMEDYVYELNYEGARLAREACDEVTAKDPSKPRFVVGAIGPTNRTGSISPSVEDPAARNVTFDELVEAYFEQTVALMDGGADILIVETIFDTLNAKAALYAVGEYLELTGLDVPVFVSGTLVDQSGRTLSGQTGEAFYASIRHAKPMCVGLNCALGAKHMTPFIERLANCVECFMHVYSNAGLPNAMGGYDETPEDMAEHNKVFFENGWINMVGGCCGSTPPHIKSIREASEGYKPRKLPDVGRPKMWLSGLEDLVVEDVHNHLGLPFLNVGERCNISGSIRFKKLMMAGDYGTAMDIAKKQVEDGAHVLDINVDDGMLDGLAAMQKFVKIAVTEPEVSKVPFMLDASKFEIVLAGVKWCQGKCIVNSISLKVGEELFKEQATLLRKHGCAVVVMAFDEEGQAATESEKVRICKRSYDILVNEVHFPPEDIIFDPNVLTIGTGMEEHANYGVDFINATKTIKEICPYVKISGGISNLSFGFRGVMKIRESIHSVFLQHAILEAGMDVGIVNAHEMIAHCELEDDMRVLCENLVFNKTPDATDDMLERTEYERACMDAKKKGLPMPRKPRGKLPKLPRLLFDYDKIEPIPATEPPLPTSEAARNHIPNTYLNSNITHEKIAAIRAKATNPSKPKLDYAQPRDVYPESFPHFVRGRDSVREYITSLFTSRIAIYDGAMGTMIQNYAKRNRLEEEEYRGERFANWKCNMKGNNDQLSITQPHIISGIYKEYLEVGGSDLIGTNTFSSTRIAMADYEMEDYVYELNYEGARLAREACDEVTAKDPSKPRFVVGAIGPTNRTGSISPSVEDPAARNVTFDELVEAYFEQTVALMDGGADILIVETIFDTLNAKAALYAVGEYLELTGLDVPVFVSGTLVDQSGRTLSGQTGEAFYASIRHAKPMCVGLNCALGAKHMTPFIERLANCVECFMHVYSNAGLPNAMGGYDETPEDMAEHNKVFFENGWINMVGGCCGSTPPHIKSIREASEGYKPRKLPDVGRPKMWLSGLEDLVVEDVHNHLGLPFLNVGERCNISGSIRFKKLMMAGDYGTAMDIAKKQVEDGAHVLDINVDDGMLDGLAAMQKFVKIAVTEPEVSKVPFMLDASKFEIVLAGVKWCQGKCIVNSISLKVGEELFKEQATLLRKHGCAVVVMAFDEEGQAATESEKVRICKRSYDILVNEVHFPPEDIIFDPNVLTIGTGMEEHANYGVDFINATKTIKEICPYVKISGGISNLSFGFRGVMKIRESIHSVFLQHAILEAGMDVGIVNAHEMIAHCELEDDMRVLCENLVFNKTPDATDDMLERTEYERACMDAKKKGLPMPRKPRGKLPKLPRLLFDYDKIEPIPATEPPLPTSEAARNHIPNTYLNSNITHEKIAAIRAKATNPSKPKLDYAQPRDVYPESFPHFVRGRDSVREYITSLFTSRIAIYDGAMGTMIQNYAKRNRLEEEEYRGERFANWKCNMKGNNDQLSITQPHIISGIYKEYLEVGGSDLIGTNTFSSTRIAMADYEMEDYVYELNYEGARLAREACDEVTAKDPSKPRFVVGAIGPTNRTGSISPSVEDPAARNVTFDELVEAYFEQTVALMDGGADILIVETIFDTLNAKAALYAVGEYLELTGLDVPVFVSGTLVDQSGRTLSGQTGEAFYASIRHAKPMCVGLNCALGAKHMTPFIERLANCVECFMHVYSNAGLPNAMGGYDETPEDMAEHNKVFFENGWINMVGGCCGSTPPHIKSIREASEGYKPRKLPDVGRPKMWLSGLEDLVVEDVHNHLGLPFLNVGERCNISGSIRFKKLMMAGDYGTAMDIAKKQVEDGAHVLDINVDDGMLDGLAAMQKFVKIAVTEPEVSKVPFMLDASKFEIVLAGVKWCQGKCIVNSISLKVGEELFKEQATLLRKHGCAVVVMAFDEEGQAATESEKVRICKRSYDILVNEVHFPPEDIIFDPNVLTIGTGMEEHANYGVDFINATKTIKEICPYVKISGGISNLSFGFRGVMKIRESIHAVFLYNAILQSGMDVGIVNAHEMLALSEVESDIKLACENLVFNKTPDATDVMLELTTREKARVEAAKKGGGVAEKVHQVSWRDLPVTPRLEHALIHGISQYIDQDVEEARKMAEKPLHIIEGPLMDGMNIIGDLFGAGKMFLPQVIKSARVMKKAVAYLIPFMEEEKRLKLISEGKDPEEFNQDDDSNFAGKTYRRIVGFFSGIRSQQLHLLVTNFTGKVLMATVKGDVHDIGKNIVAVVLGCNNYKVYDIGVMCSCELILQKAKEYNVDVIGLSGLITPSLDEMVVVAKEMAKGGFTQPLLIGGATTSKMHTAVKVSPNYFTLEHPVIHVLDASRSVTVVSSLLGENKEPYVTDIMEEYDEMREDYYAGLEDRYFLTFDQAKKQRLVIDFDATPPAPAPRMIGVTVVDDVKLEDVVPYMDWNPFFQTWELRGRYPNRGYPKIFDDQAVGAEAKKLFDDAQVLMKEIIANKSMYLKGVVGLFPANCTDDGEDVLIYASEEDREAGKPLDKFCMLRQQAEKESDDPYLSQSDFIAPAGYKDHLGMFAVSCLGCEGLVEKYEKEHDDYNKIMSQALADRFVEAFAEYLHRVIRTDMWGYAKEECLKEDELLKIKYVGIRPAPGYPSQPDHTEKSTMWKVIKAQELAGITLSDSLSMIPAASVSALVFAHPQSCYFAVGQIGKDQVESYAVRKEMDMSLCERWLSPILNYERD</sequence>
<dbReference type="EC" id="2.1.1.13" evidence="5"/>
<feature type="binding site" evidence="18">
    <location>
        <position position="404"/>
    </location>
    <ligand>
        <name>Zn(2+)</name>
        <dbReference type="ChEBI" id="CHEBI:29105"/>
    </ligand>
</feature>
<dbReference type="InterPro" id="IPR050554">
    <property type="entry name" value="Met_Synthase/Corrinoid"/>
</dbReference>
<keyword evidence="10" id="KW-0949">S-adenosyl-L-methionine</keyword>
<evidence type="ECO:0000313" key="25">
    <source>
        <dbReference type="EMBL" id="KAL3762808.1"/>
    </source>
</evidence>
<evidence type="ECO:0000256" key="16">
    <source>
        <dbReference type="ARBA" id="ARBA00030163"/>
    </source>
</evidence>
<evidence type="ECO:0000256" key="1">
    <source>
        <dbReference type="ARBA" id="ARBA00001947"/>
    </source>
</evidence>
<evidence type="ECO:0000256" key="14">
    <source>
        <dbReference type="ARBA" id="ARBA00023167"/>
    </source>
</evidence>
<evidence type="ECO:0000256" key="8">
    <source>
        <dbReference type="ARBA" id="ARBA00022628"/>
    </source>
</evidence>
<feature type="domain" description="Hcy-binding" evidence="20">
    <location>
        <begin position="1597"/>
        <end position="1922"/>
    </location>
</feature>
<dbReference type="Gene3D" id="3.20.20.20">
    <property type="entry name" value="Dihydropteroate synthase-like"/>
    <property type="match status" value="3"/>
</dbReference>
<dbReference type="Gene3D" id="3.20.20.330">
    <property type="entry name" value="Homocysteine-binding-like domain"/>
    <property type="match status" value="3"/>
</dbReference>
<evidence type="ECO:0000256" key="19">
    <source>
        <dbReference type="PROSITE-ProRule" id="PRU00346"/>
    </source>
</evidence>
<dbReference type="GO" id="GO:0046872">
    <property type="term" value="F:metal ion binding"/>
    <property type="evidence" value="ECO:0007669"/>
    <property type="project" value="UniProtKB-KW"/>
</dbReference>
<dbReference type="PANTHER" id="PTHR45833">
    <property type="entry name" value="METHIONINE SYNTHASE"/>
    <property type="match status" value="1"/>
</dbReference>
<dbReference type="FunFam" id="3.20.20.20:FF:000002">
    <property type="entry name" value="Methionine synthase"/>
    <property type="match status" value="3"/>
</dbReference>
<feature type="binding site" evidence="18">
    <location>
        <position position="1155"/>
    </location>
    <ligand>
        <name>Zn(2+)</name>
        <dbReference type="ChEBI" id="CHEBI:29105"/>
    </ligand>
</feature>
<dbReference type="SMART" id="SM01018">
    <property type="entry name" value="B12-binding_2"/>
    <property type="match status" value="1"/>
</dbReference>
<evidence type="ECO:0000256" key="2">
    <source>
        <dbReference type="ARBA" id="ARBA00001956"/>
    </source>
</evidence>
<dbReference type="NCBIfam" id="NF007024">
    <property type="entry name" value="PRK09490.1"/>
    <property type="match status" value="1"/>
</dbReference>
<dbReference type="Gene3D" id="3.40.50.280">
    <property type="entry name" value="Cobalamin-binding domain"/>
    <property type="match status" value="1"/>
</dbReference>
<dbReference type="InterPro" id="IPR037010">
    <property type="entry name" value="VitB12-dep_Met_synth_activ_sf"/>
</dbReference>
<dbReference type="EMBL" id="JALLAZ020001815">
    <property type="protein sequence ID" value="KAL3762808.1"/>
    <property type="molecule type" value="Genomic_DNA"/>
</dbReference>
<dbReference type="SUPFAM" id="SSF82282">
    <property type="entry name" value="Homocysteine S-methyltransferase"/>
    <property type="match status" value="3"/>
</dbReference>
<evidence type="ECO:0000256" key="7">
    <source>
        <dbReference type="ARBA" id="ARBA00022605"/>
    </source>
</evidence>
<dbReference type="NCBIfam" id="TIGR02082">
    <property type="entry name" value="metH"/>
    <property type="match status" value="1"/>
</dbReference>
<dbReference type="InterPro" id="IPR036589">
    <property type="entry name" value="HCY_dom_sf"/>
</dbReference>
<keyword evidence="7" id="KW-0028">Amino-acid biosynthesis</keyword>
<evidence type="ECO:0000259" key="20">
    <source>
        <dbReference type="PROSITE" id="PS50970"/>
    </source>
</evidence>
<evidence type="ECO:0000256" key="17">
    <source>
        <dbReference type="ARBA" id="ARBA00031040"/>
    </source>
</evidence>
<dbReference type="InterPro" id="IPR011822">
    <property type="entry name" value="MetH"/>
</dbReference>
<organism evidence="25 26">
    <name type="scientific">Stephanodiscus triporus</name>
    <dbReference type="NCBI Taxonomy" id="2934178"/>
    <lineage>
        <taxon>Eukaryota</taxon>
        <taxon>Sar</taxon>
        <taxon>Stramenopiles</taxon>
        <taxon>Ochrophyta</taxon>
        <taxon>Bacillariophyta</taxon>
        <taxon>Coscinodiscophyceae</taxon>
        <taxon>Thalassiosirophycidae</taxon>
        <taxon>Stephanodiscales</taxon>
        <taxon>Stephanodiscaceae</taxon>
        <taxon>Stephanodiscus</taxon>
    </lineage>
</organism>
<dbReference type="CDD" id="cd00740">
    <property type="entry name" value="MeTr"/>
    <property type="match status" value="3"/>
</dbReference>
<evidence type="ECO:0000256" key="5">
    <source>
        <dbReference type="ARBA" id="ARBA00012032"/>
    </source>
</evidence>
<dbReference type="PROSITE" id="PS50970">
    <property type="entry name" value="HCY"/>
    <property type="match status" value="3"/>
</dbReference>
<keyword evidence="12" id="KW-0677">Repeat</keyword>
<dbReference type="Gene3D" id="3.10.196.10">
    <property type="entry name" value="Vitamin B12-dependent methionine synthase, activation domain"/>
    <property type="match status" value="1"/>
</dbReference>
<dbReference type="PROSITE" id="PS50974">
    <property type="entry name" value="ADOMET_ACTIVATION"/>
    <property type="match status" value="1"/>
</dbReference>
<dbReference type="InterPro" id="IPR003726">
    <property type="entry name" value="HCY_dom"/>
</dbReference>
<evidence type="ECO:0000256" key="9">
    <source>
        <dbReference type="ARBA" id="ARBA00022679"/>
    </source>
</evidence>
<evidence type="ECO:0000259" key="21">
    <source>
        <dbReference type="PROSITE" id="PS50972"/>
    </source>
</evidence>
<evidence type="ECO:0000259" key="22">
    <source>
        <dbReference type="PROSITE" id="PS50974"/>
    </source>
</evidence>
<dbReference type="Gene3D" id="1.10.1240.10">
    <property type="entry name" value="Methionine synthase domain"/>
    <property type="match status" value="1"/>
</dbReference>
<feature type="binding site" evidence="18">
    <location>
        <position position="1156"/>
    </location>
    <ligand>
        <name>Zn(2+)</name>
        <dbReference type="ChEBI" id="CHEBI:29105"/>
    </ligand>
</feature>
<dbReference type="Pfam" id="PF00809">
    <property type="entry name" value="Pterin_bind"/>
    <property type="match status" value="3"/>
</dbReference>
<feature type="binding site" evidence="18">
    <location>
        <position position="1092"/>
    </location>
    <ligand>
        <name>Zn(2+)</name>
        <dbReference type="ChEBI" id="CHEBI:29105"/>
    </ligand>
</feature>
<dbReference type="CDD" id="cd02069">
    <property type="entry name" value="methionine_synthase_B12_BD"/>
    <property type="match status" value="1"/>
</dbReference>
<keyword evidence="15" id="KW-0170">Cobalt</keyword>
<evidence type="ECO:0000256" key="15">
    <source>
        <dbReference type="ARBA" id="ARBA00023285"/>
    </source>
</evidence>
<reference evidence="25 26" key="1">
    <citation type="submission" date="2024-10" db="EMBL/GenBank/DDBJ databases">
        <title>Updated reference genomes for cyclostephanoid diatoms.</title>
        <authorList>
            <person name="Roberts W.R."/>
            <person name="Alverson A.J."/>
        </authorList>
    </citation>
    <scope>NUCLEOTIDE SEQUENCE [LARGE SCALE GENOMIC DNA]</scope>
    <source>
        <strain evidence="25 26">AJA276-08</strain>
    </source>
</reference>
<keyword evidence="8" id="KW-0846">Cobalamin</keyword>
<evidence type="ECO:0000256" key="18">
    <source>
        <dbReference type="PROSITE-ProRule" id="PRU00333"/>
    </source>
</evidence>
<feature type="domain" description="Hcy-binding" evidence="20">
    <location>
        <begin position="845"/>
        <end position="1170"/>
    </location>
</feature>
<evidence type="ECO:0000256" key="4">
    <source>
        <dbReference type="ARBA" id="ARBA00010398"/>
    </source>
</evidence>
<dbReference type="SUPFAM" id="SSF47644">
    <property type="entry name" value="Methionine synthase domain"/>
    <property type="match status" value="1"/>
</dbReference>
<name>A0ABD3MG99_9STRA</name>
<feature type="domain" description="Pterin-binding" evidence="21">
    <location>
        <begin position="1959"/>
        <end position="2224"/>
    </location>
</feature>
<comment type="cofactor">
    <cofactor evidence="1 18">
        <name>Zn(2+)</name>
        <dbReference type="ChEBI" id="CHEBI:29105"/>
    </cofactor>
</comment>
<evidence type="ECO:0000256" key="6">
    <source>
        <dbReference type="ARBA" id="ARBA00022603"/>
    </source>
</evidence>
<comment type="caution">
    <text evidence="25">The sequence shown here is derived from an EMBL/GenBank/DDBJ whole genome shotgun (WGS) entry which is preliminary data.</text>
</comment>
<dbReference type="Pfam" id="PF02574">
    <property type="entry name" value="S-methyl_trans"/>
    <property type="match status" value="3"/>
</dbReference>
<dbReference type="Gene3D" id="1.10.288.10">
    <property type="entry name" value="Cobalamin-dependent Methionine Synthase, domain 2"/>
    <property type="match status" value="1"/>
</dbReference>
<proteinExistence type="inferred from homology"/>
<evidence type="ECO:0000259" key="24">
    <source>
        <dbReference type="PROSITE" id="PS51337"/>
    </source>
</evidence>
<feature type="domain" description="Pterin-binding" evidence="21">
    <location>
        <begin position="1207"/>
        <end position="1473"/>
    </location>
</feature>
<dbReference type="PROSITE" id="PS50972">
    <property type="entry name" value="PTERIN_BINDING"/>
    <property type="match status" value="3"/>
</dbReference>
<evidence type="ECO:0000256" key="13">
    <source>
        <dbReference type="ARBA" id="ARBA00022833"/>
    </source>
</evidence>
<dbReference type="GO" id="GO:0008705">
    <property type="term" value="F:methionine synthase activity"/>
    <property type="evidence" value="ECO:0007669"/>
    <property type="project" value="UniProtKB-EC"/>
</dbReference>
<dbReference type="InterPro" id="IPR006158">
    <property type="entry name" value="Cobalamin-bd"/>
</dbReference>
<dbReference type="PANTHER" id="PTHR45833:SF1">
    <property type="entry name" value="METHIONINE SYNTHASE"/>
    <property type="match status" value="1"/>
</dbReference>
<dbReference type="InterPro" id="IPR003759">
    <property type="entry name" value="Cbl-bd_cap"/>
</dbReference>
<dbReference type="InterPro" id="IPR036724">
    <property type="entry name" value="Cobalamin-bd_sf"/>
</dbReference>
<dbReference type="Pfam" id="PF02965">
    <property type="entry name" value="Met_synt_B12"/>
    <property type="match status" value="1"/>
</dbReference>
<dbReference type="PROSITE" id="PS51337">
    <property type="entry name" value="B12_BINDING_NTER"/>
    <property type="match status" value="1"/>
</dbReference>
<keyword evidence="13 18" id="KW-0862">Zinc</keyword>
<dbReference type="InterPro" id="IPR000489">
    <property type="entry name" value="Pterin-binding_dom"/>
</dbReference>
<comment type="pathway">
    <text evidence="3">Amino-acid biosynthesis; L-methionine biosynthesis via de novo pathway; L-methionine from L-homocysteine (MetH route): step 1/1.</text>
</comment>
<feature type="binding site" evidence="18">
    <location>
        <position position="1907"/>
    </location>
    <ligand>
        <name>Zn(2+)</name>
        <dbReference type="ChEBI" id="CHEBI:29105"/>
    </ligand>
</feature>
<feature type="binding site" evidence="18">
    <location>
        <position position="403"/>
    </location>
    <ligand>
        <name>Zn(2+)</name>
        <dbReference type="ChEBI" id="CHEBI:29105"/>
    </ligand>
</feature>
<feature type="binding site" evidence="18">
    <location>
        <position position="1908"/>
    </location>
    <ligand>
        <name>Zn(2+)</name>
        <dbReference type="ChEBI" id="CHEBI:29105"/>
    </ligand>
</feature>
<evidence type="ECO:0000256" key="3">
    <source>
        <dbReference type="ARBA" id="ARBA00005178"/>
    </source>
</evidence>
<comment type="similarity">
    <text evidence="4">Belongs to the vitamin-B12 dependent methionine synthase family.</text>
</comment>
<dbReference type="Pfam" id="PF02607">
    <property type="entry name" value="B12-binding_2"/>
    <property type="match status" value="1"/>
</dbReference>
<dbReference type="FunFam" id="1.10.1240.10:FF:000001">
    <property type="entry name" value="Methionine synthase"/>
    <property type="match status" value="1"/>
</dbReference>
<feature type="domain" description="B12-binding N-terminal" evidence="24">
    <location>
        <begin position="2260"/>
        <end position="2354"/>
    </location>
</feature>
<dbReference type="Proteomes" id="UP001530315">
    <property type="component" value="Unassembled WGS sequence"/>
</dbReference>
<dbReference type="SUPFAM" id="SSF52242">
    <property type="entry name" value="Cobalamin (vitamin B12)-binding domain"/>
    <property type="match status" value="1"/>
</dbReference>
<feature type="binding site" evidence="18">
    <location>
        <position position="1844"/>
    </location>
    <ligand>
        <name>Zn(2+)</name>
        <dbReference type="ChEBI" id="CHEBI:29105"/>
    </ligand>
</feature>
<dbReference type="InterPro" id="IPR011005">
    <property type="entry name" value="Dihydropteroate_synth-like_sf"/>
</dbReference>
<keyword evidence="26" id="KW-1185">Reference proteome</keyword>
<dbReference type="InterPro" id="IPR033706">
    <property type="entry name" value="Met_synthase_B12-bd"/>
</dbReference>
<feature type="binding site" evidence="18">
    <location>
        <position position="340"/>
    </location>
    <ligand>
        <name>Zn(2+)</name>
        <dbReference type="ChEBI" id="CHEBI:29105"/>
    </ligand>
</feature>
<accession>A0ABD3MG99</accession>
<evidence type="ECO:0000313" key="26">
    <source>
        <dbReference type="Proteomes" id="UP001530315"/>
    </source>
</evidence>
<dbReference type="PROSITE" id="PS51332">
    <property type="entry name" value="B12_BINDING"/>
    <property type="match status" value="1"/>
</dbReference>
<evidence type="ECO:0000256" key="11">
    <source>
        <dbReference type="ARBA" id="ARBA00022723"/>
    </source>
</evidence>
<dbReference type="InterPro" id="IPR004223">
    <property type="entry name" value="VitB12-dep_Met_synth_activ_dom"/>
</dbReference>
<keyword evidence="11 18" id="KW-0479">Metal-binding</keyword>
<evidence type="ECO:0000256" key="10">
    <source>
        <dbReference type="ARBA" id="ARBA00022691"/>
    </source>
</evidence>
<gene>
    <name evidence="25" type="ORF">ACHAW5_011266</name>
</gene>
<keyword evidence="6 19" id="KW-0489">Methyltransferase</keyword>
<dbReference type="SUPFAM" id="SSF56507">
    <property type="entry name" value="Methionine synthase activation domain-like"/>
    <property type="match status" value="1"/>
</dbReference>
<feature type="domain" description="B12-binding" evidence="23">
    <location>
        <begin position="2400"/>
        <end position="2538"/>
    </location>
</feature>
<dbReference type="Pfam" id="PF02310">
    <property type="entry name" value="B12-binding"/>
    <property type="match status" value="1"/>
</dbReference>
<feature type="domain" description="AdoMet activation" evidence="22">
    <location>
        <begin position="2553"/>
        <end position="2893"/>
    </location>
</feature>
<dbReference type="FunFam" id="3.20.20.330:FF:000001">
    <property type="entry name" value="Methionine synthase"/>
    <property type="match status" value="3"/>
</dbReference>
<evidence type="ECO:0000259" key="23">
    <source>
        <dbReference type="PROSITE" id="PS51332"/>
    </source>
</evidence>
<feature type="domain" description="Hcy-binding" evidence="20">
    <location>
        <begin position="93"/>
        <end position="418"/>
    </location>
</feature>
<keyword evidence="9 19" id="KW-0808">Transferase</keyword>
<comment type="cofactor">
    <cofactor evidence="2">
        <name>methylcob(III)alamin</name>
        <dbReference type="ChEBI" id="CHEBI:28115"/>
    </cofactor>
</comment>